<sequence>MQQDPDDTDARRNHLLIVAAAIADPFQSAHQIKTALNLQASEETIRRHMREAGLRGFVAAQKPHLTERQNHRRLEFSRAYMSAGRLKNGRKSYSQMNRHFHLEGINGAAYGVHTTSSSEMASFDPAGLLVALSDSDSSHSSSSESSSSSDEDESYVLYVILFNEMFADPPHKRPKIVGYVEEDAQCSCRCA</sequence>
<dbReference type="Proteomes" id="UP000821865">
    <property type="component" value="Chromosome 4"/>
</dbReference>
<evidence type="ECO:0000313" key="1">
    <source>
        <dbReference type="EMBL" id="KAH7954900.1"/>
    </source>
</evidence>
<evidence type="ECO:0000313" key="2">
    <source>
        <dbReference type="Proteomes" id="UP000821865"/>
    </source>
</evidence>
<gene>
    <name evidence="1" type="ORF">HPB49_022682</name>
</gene>
<protein>
    <submittedName>
        <fullName evidence="1">Uncharacterized protein</fullName>
    </submittedName>
</protein>
<organism evidence="1 2">
    <name type="scientific">Dermacentor silvarum</name>
    <name type="common">Tick</name>
    <dbReference type="NCBI Taxonomy" id="543639"/>
    <lineage>
        <taxon>Eukaryota</taxon>
        <taxon>Metazoa</taxon>
        <taxon>Ecdysozoa</taxon>
        <taxon>Arthropoda</taxon>
        <taxon>Chelicerata</taxon>
        <taxon>Arachnida</taxon>
        <taxon>Acari</taxon>
        <taxon>Parasitiformes</taxon>
        <taxon>Ixodida</taxon>
        <taxon>Ixodoidea</taxon>
        <taxon>Ixodidae</taxon>
        <taxon>Rhipicephalinae</taxon>
        <taxon>Dermacentor</taxon>
    </lineage>
</organism>
<keyword evidence="2" id="KW-1185">Reference proteome</keyword>
<reference evidence="1" key="1">
    <citation type="submission" date="2020-05" db="EMBL/GenBank/DDBJ databases">
        <title>Large-scale comparative analyses of tick genomes elucidate their genetic diversity and vector capacities.</title>
        <authorList>
            <person name="Jia N."/>
            <person name="Wang J."/>
            <person name="Shi W."/>
            <person name="Du L."/>
            <person name="Sun Y."/>
            <person name="Zhan W."/>
            <person name="Jiang J."/>
            <person name="Wang Q."/>
            <person name="Zhang B."/>
            <person name="Ji P."/>
            <person name="Sakyi L.B."/>
            <person name="Cui X."/>
            <person name="Yuan T."/>
            <person name="Jiang B."/>
            <person name="Yang W."/>
            <person name="Lam T.T.-Y."/>
            <person name="Chang Q."/>
            <person name="Ding S."/>
            <person name="Wang X."/>
            <person name="Zhu J."/>
            <person name="Ruan X."/>
            <person name="Zhao L."/>
            <person name="Wei J."/>
            <person name="Que T."/>
            <person name="Du C."/>
            <person name="Cheng J."/>
            <person name="Dai P."/>
            <person name="Han X."/>
            <person name="Huang E."/>
            <person name="Gao Y."/>
            <person name="Liu J."/>
            <person name="Shao H."/>
            <person name="Ye R."/>
            <person name="Li L."/>
            <person name="Wei W."/>
            <person name="Wang X."/>
            <person name="Wang C."/>
            <person name="Yang T."/>
            <person name="Huo Q."/>
            <person name="Li W."/>
            <person name="Guo W."/>
            <person name="Chen H."/>
            <person name="Zhou L."/>
            <person name="Ni X."/>
            <person name="Tian J."/>
            <person name="Zhou Y."/>
            <person name="Sheng Y."/>
            <person name="Liu T."/>
            <person name="Pan Y."/>
            <person name="Xia L."/>
            <person name="Li J."/>
            <person name="Zhao F."/>
            <person name="Cao W."/>
        </authorList>
    </citation>
    <scope>NUCLEOTIDE SEQUENCE</scope>
    <source>
        <strain evidence="1">Dsil-2018</strain>
    </source>
</reference>
<comment type="caution">
    <text evidence="1">The sequence shown here is derived from an EMBL/GenBank/DDBJ whole genome shotgun (WGS) entry which is preliminary data.</text>
</comment>
<name>A0ACB8D0G2_DERSI</name>
<proteinExistence type="predicted"/>
<accession>A0ACB8D0G2</accession>
<dbReference type="EMBL" id="CM023473">
    <property type="protein sequence ID" value="KAH7954900.1"/>
    <property type="molecule type" value="Genomic_DNA"/>
</dbReference>